<feature type="domain" description="CARDB" evidence="2">
    <location>
        <begin position="344"/>
        <end position="439"/>
    </location>
</feature>
<dbReference type="Pfam" id="PF11824">
    <property type="entry name" value="DUF3344"/>
    <property type="match status" value="5"/>
</dbReference>
<accession>A0A7G9ZDE3</accession>
<feature type="domain" description="DUF3344" evidence="3">
    <location>
        <begin position="1526"/>
        <end position="1821"/>
    </location>
</feature>
<feature type="domain" description="DUF3344" evidence="3">
    <location>
        <begin position="993"/>
        <end position="1288"/>
    </location>
</feature>
<evidence type="ECO:0000259" key="3">
    <source>
        <dbReference type="Pfam" id="PF11824"/>
    </source>
</evidence>
<protein>
    <recommendedName>
        <fullName evidence="5">DUF3344 domain-containing protein</fullName>
    </recommendedName>
</protein>
<feature type="domain" description="DUF3344" evidence="3">
    <location>
        <begin position="2380"/>
        <end position="2663"/>
    </location>
</feature>
<feature type="domain" description="DUF3344" evidence="3">
    <location>
        <begin position="56"/>
        <end position="333"/>
    </location>
</feature>
<dbReference type="EMBL" id="MT631719">
    <property type="protein sequence ID" value="QNO58277.1"/>
    <property type="molecule type" value="Genomic_DNA"/>
</dbReference>
<feature type="domain" description="CARDB" evidence="2">
    <location>
        <begin position="761"/>
        <end position="855"/>
    </location>
</feature>
<dbReference type="InterPro" id="IPR011635">
    <property type="entry name" value="CARDB"/>
</dbReference>
<evidence type="ECO:0008006" key="5">
    <source>
        <dbReference type="Google" id="ProtNLM"/>
    </source>
</evidence>
<gene>
    <name evidence="4" type="ORF">BFNMBJLP_00011</name>
</gene>
<feature type="domain" description="DUF3344" evidence="3">
    <location>
        <begin position="1959"/>
        <end position="2242"/>
    </location>
</feature>
<feature type="domain" description="CARDB" evidence="2">
    <location>
        <begin position="1294"/>
        <end position="1389"/>
    </location>
</feature>
<evidence type="ECO:0000256" key="1">
    <source>
        <dbReference type="SAM" id="Phobius"/>
    </source>
</evidence>
<reference evidence="4" key="1">
    <citation type="submission" date="2020-06" db="EMBL/GenBank/DDBJ databases">
        <title>Unique genomic features of the anaerobic methanotrophic archaea.</title>
        <authorList>
            <person name="Chadwick G.L."/>
            <person name="Skennerton C.T."/>
            <person name="Laso-Perez R."/>
            <person name="Leu A.O."/>
            <person name="Speth D.R."/>
            <person name="Yu H."/>
            <person name="Morgan-Lang C."/>
            <person name="Hatzenpichler R."/>
            <person name="Goudeau D."/>
            <person name="Malmstrom R."/>
            <person name="Brazelton W.J."/>
            <person name="Woyke T."/>
            <person name="Hallam S.J."/>
            <person name="Tyson G.W."/>
            <person name="Wegener G."/>
            <person name="Boetius A."/>
            <person name="Orphan V."/>
        </authorList>
    </citation>
    <scope>NUCLEOTIDE SEQUENCE</scope>
</reference>
<feature type="domain" description="CARDB" evidence="2">
    <location>
        <begin position="1880"/>
        <end position="1944"/>
    </location>
</feature>
<keyword evidence="1" id="KW-0472">Membrane</keyword>
<feature type="domain" description="CARDB" evidence="2">
    <location>
        <begin position="553"/>
        <end position="647"/>
    </location>
</feature>
<evidence type="ECO:0000313" key="4">
    <source>
        <dbReference type="EMBL" id="QNO58277.1"/>
    </source>
</evidence>
<keyword evidence="1" id="KW-1133">Transmembrane helix</keyword>
<feature type="domain" description="CARDB" evidence="2">
    <location>
        <begin position="449"/>
        <end position="543"/>
    </location>
</feature>
<dbReference type="InterPro" id="IPR013783">
    <property type="entry name" value="Ig-like_fold"/>
</dbReference>
<feature type="domain" description="CARDB" evidence="2">
    <location>
        <begin position="866"/>
        <end position="984"/>
    </location>
</feature>
<dbReference type="Gene3D" id="2.60.40.10">
    <property type="entry name" value="Immunoglobulins"/>
    <property type="match status" value="10"/>
</dbReference>
<keyword evidence="1" id="KW-0812">Transmembrane</keyword>
<name>A0A7G9ZDE3_9EURY</name>
<feature type="domain" description="CARDB" evidence="2">
    <location>
        <begin position="1399"/>
        <end position="1517"/>
    </location>
</feature>
<evidence type="ECO:0000259" key="2">
    <source>
        <dbReference type="Pfam" id="PF07705"/>
    </source>
</evidence>
<dbReference type="InterPro" id="IPR021779">
    <property type="entry name" value="DUF3344"/>
</dbReference>
<dbReference type="Pfam" id="PF07705">
    <property type="entry name" value="CARDB"/>
    <property type="match status" value="10"/>
</dbReference>
<organism evidence="4">
    <name type="scientific">Candidatus Methanophaga sp. ANME-1 ERB7</name>
    <dbReference type="NCBI Taxonomy" id="2759913"/>
    <lineage>
        <taxon>Archaea</taxon>
        <taxon>Methanobacteriati</taxon>
        <taxon>Methanobacteriota</taxon>
        <taxon>Stenosarchaea group</taxon>
        <taxon>Methanomicrobia</taxon>
        <taxon>Candidatus Methanophagales</taxon>
        <taxon>Candidatus Methanophagaceae</taxon>
        <taxon>Candidatus Methanophaga</taxon>
    </lineage>
</organism>
<feature type="domain" description="CARDB" evidence="2">
    <location>
        <begin position="2301"/>
        <end position="2365"/>
    </location>
</feature>
<feature type="domain" description="CARDB" evidence="2">
    <location>
        <begin position="657"/>
        <end position="751"/>
    </location>
</feature>
<feature type="transmembrane region" description="Helical" evidence="1">
    <location>
        <begin position="26"/>
        <end position="47"/>
    </location>
</feature>
<proteinExistence type="predicted"/>
<sequence>MKGNEKTDVKKNLGGEKKKKMKKRHIASIVIVAIVALAAFSIIPVSAQGDPGAGCPSETEFYDTIHGGVYFEQQGYAQYNSMTKTFDSVPDGIEIARIYTGFWQGSPSKGGNFDITVNGVTSPTYQACDPCPGAPCEAYQYLRCDALNWIGNVPPNVPSGDIHDYIVGCGVQFVSFDATPYITPGSNTITVRTNCCDDCTCWDGRIYVIALLVVYEDSSMPEITYWINEGAPYMEKGSDCDGPTDHIYASKYFDGMHVSDPTGVKLWSLGWPHVINADTTLNGNNIGNPDIIESYGNSEVLLRWDNIPTGYLDPSSNFLEYNDPEPVYERAFAEVLIVQGPAEKPDLKVEKSVEVGDENFVVSYTVTNIGGGEAEESTTCKYVNGTLMETQTCPVLGSGESNSSSFDPEPCPCGETLNVTVCADNYDDVEESDETNNCAVNIVECPGIPDLVVEKSVELVDGMFIVSYTVTNKGCGPAEESTTCKYVNGTLMEIQTCPVLGSGESHSGAFDPEPCPCGETLNVTVCADNDDVVEESDETNNCVVNIVECPGIPDLVVEKSVELVDGMFIVSYTVTNKGCGPAGESTTCKYVNGTLMETQTCPVLGSGESHSSSFDPEPCPCGETLNVTVCADNDDVVEESDETNNCAVNIVECPGIPDLVVEKSVELVDGMFIVSYTVTNKGCGPAGESTTCKYVNGTLMEIQTCPVLGSGESHSGAFDPEPCPCGETLNVTVCADNYDDVEESDETNNCVVNIVECPGIPDLVVEKSVELVDGMFIVSYTVTNKGCGPAEESTTCKYVNGTLMEIQTCPVLGSGESHSGAFDPEPCPCGETLNVTVCADNYDDVEESDETNNCAVNFVDCPPCPKPDLIVTDINAYHNNTGCPPWFNLQNEIDVTVKNNGSAAAGESTVCLYIDSVSFGNLPVSSLDVEEEETVTFTGWNPSGVDCLQPPCTYADSFQDYDVKAVADCDGNVAESNETNNETTVVERACYNGYTADEPLENVAHGLIHGHLNFTTGDGTYTGLYSVGDIQVTNYNITLPAGAIVELANLNVYYTWYYEKESCPQMEVSITDPTGTTYILILEKQYNDMKCSCPGAMWVFPWGNYVYDLTDYIQSSGTYTVTVKRTGGQSFCPAAPGIALVYEDETAPLIEYWVNKGADVLMGGRRYPTSSNLAWWECINNATFQASAQTEEVVSATLGVVAPWGDTVKDDILFFNDVELGRGVYNGYSSLYDKTIDSLSMYVGASGNAQVGANVSDVTARYLQYSDNVVGQADDGDNMMPANAFLVVAYGEPKPDLVVEKWVEVGDDNFTVSYTVTNIGGAPAGNSTTCKYVDGVLQETQPCPALALDESHSGAFEPEDCPCDAVINVTICADNDDVVDESNEDNNCAVNFVDCPACKPDLIVTDINAYHNNTGCPAWFNLLNEIDVTVKNNGSAAAGASIVCLYIDSVSFGNLPVSSLDVDEEETVTFENWKPIGEDCLLPVCDFNWSYRDYNFTGVADCDGVVSESNETNNETTVVERACYNGYMADEPLENVAYGVLHGGLLYTTGNGFYYGKLKPGATQVTDYDITLPNGATVELAQLNVYYTWTSPDHACPEMEVRITNATGTHVVPREKAYNDIKCTCGGYYVKTWGNYVFDLTDYITGSGAYTVTVENDGPSGHSFCPAAPGIALVYEDETAPLIEYWVNKGADVLMGGRRYPTSSNLAWWECINNATFQASAQTEEVVSATLGVVAPWGDTVKDDILFFNDVELGRGVYNGYSSLYDKTIDSLSMYVGASGNAQVGANVSDVTARYLQYSDNVVGQADDGDNMMPANAFLVVAYGEEEEPDLTVTEITVNYDAPSLGGRAIGPVPGPDVHTECNNLSAVIAEENGVNVGSPFNVTLKVDGTTLCTVRVPGLTGGANKTVYCNCSWYPYAGDDFAINVTADSNHEIPESNETNNTKWNNDTAISNGYKGDGWQGPDKNLINKQCHEQDTINLIYSVGDSEYVSGYTYWTEYTANWTTDNLSVPDGANIEKAMLYVYYTWDKDGVMPDNVSLKFNGINGNDIPLARDYSDRKGFGGSNYPSGMLVYNVLNNFAATGTNNAILTKAVAADVVSMRGMLLMVVYKHPDEPERMICIDEGYDILYAKDTYAVTSEEATTYAPFTCCEPVAVEGIGKATLIAVAPSASDGDDMNRLSFNDGLWQGIWDHYEANTQLGIAEANVLAYLKPTENRANFQSHIPAGGDKGDFMDASNAFLIMEKKAVAKPDLNVTEITVNYDAPSLGGRAIGPVPGPDVHTECNNLSAVIAEENGVNVGSPFNVTLKVDGTTLCTVRVPGLTGGANKTVYCNCSWYPYAGDDFAINVTADSNHEIPESNETNNTKWNNDTAISNGYKGDGWQGPDKNLINKQCHEQDTINLIYSVGDSEYVSGYTYWTEYTANWTTDNLSVPDGANIEKAMLYVYYTWDKDGVMPDNVSLKFNGINGNDIPLARDYSDRKGFGGSNYPSGMLVYNVLNNFAATGTNNAILTKAVAADVVSMRGMLLMVVYKHPDEPERMICIDEGYDILYAKDTYAVTSEEATTYAPFTCCEPVAVEGIGKATLIAVAPSASDGDDMNRLSFNDGLWQGIWDHYEANTQLGIAEANVLAYLKPTENRANFQSHIPAGGDKGDFMDASNAFLIMEKKVPCPAKYAVYQANVSDPEEPLNKLRALRDNKLEDGYVTRYYEHSPALTLVLSRADSDLVEDGAQLVSKYSIPVGQHVQGMDVDERITKRDVEEALSFTDRLKREVMKNRDAIGDKSTEAIIVFIDEFEGQVKASEGKTFSAALKSSIYYEGGQLRVDQELVKE</sequence>